<dbReference type="Pfam" id="PF25601">
    <property type="entry name" value="AAA_lid_14"/>
    <property type="match status" value="1"/>
</dbReference>
<dbReference type="Gene3D" id="1.10.10.60">
    <property type="entry name" value="Homeodomain-like"/>
    <property type="match status" value="1"/>
</dbReference>
<dbReference type="InterPro" id="IPR035965">
    <property type="entry name" value="PAS-like_dom_sf"/>
</dbReference>
<dbReference type="Pfam" id="PF00158">
    <property type="entry name" value="Sigma54_activat"/>
    <property type="match status" value="1"/>
</dbReference>
<feature type="region of interest" description="Disordered" evidence="8">
    <location>
        <begin position="128"/>
        <end position="147"/>
    </location>
</feature>
<evidence type="ECO:0000256" key="6">
    <source>
        <dbReference type="ARBA" id="ARBA00023163"/>
    </source>
</evidence>
<dbReference type="Proteomes" id="UP000031563">
    <property type="component" value="Unassembled WGS sequence"/>
</dbReference>
<keyword evidence="6" id="KW-0804">Transcription</keyword>
<dbReference type="PANTHER" id="PTHR32071">
    <property type="entry name" value="TRANSCRIPTIONAL REGULATORY PROTEIN"/>
    <property type="match status" value="1"/>
</dbReference>
<reference evidence="11" key="1">
    <citation type="submission" date="2015-02" db="EMBL/GenBank/DDBJ databases">
        <title>Genome Assembly of Bacillaceae bacterium MTCC 8252.</title>
        <authorList>
            <person name="Verma A."/>
            <person name="Khatri I."/>
            <person name="Mual P."/>
            <person name="Subramanian S."/>
            <person name="Krishnamurthi S."/>
        </authorList>
    </citation>
    <scope>NUCLEOTIDE SEQUENCE [LARGE SCALE GENOMIC DNA]</scope>
    <source>
        <strain evidence="11">MTCC 8252</strain>
    </source>
</reference>
<dbReference type="Pfam" id="PF08448">
    <property type="entry name" value="PAS_4"/>
    <property type="match status" value="1"/>
</dbReference>
<dbReference type="Pfam" id="PF18024">
    <property type="entry name" value="HTH_50"/>
    <property type="match status" value="1"/>
</dbReference>
<gene>
    <name evidence="11" type="ORF">QY95_00816</name>
</gene>
<dbReference type="SMART" id="SM00091">
    <property type="entry name" value="PAS"/>
    <property type="match status" value="1"/>
</dbReference>
<dbReference type="CDD" id="cd00130">
    <property type="entry name" value="PAS"/>
    <property type="match status" value="1"/>
</dbReference>
<dbReference type="PANTHER" id="PTHR32071:SF57">
    <property type="entry name" value="C4-DICARBOXYLATE TRANSPORT TRANSCRIPTIONAL REGULATORY PROTEIN DCTD"/>
    <property type="match status" value="1"/>
</dbReference>
<evidence type="ECO:0000259" key="10">
    <source>
        <dbReference type="PROSITE" id="PS50112"/>
    </source>
</evidence>
<dbReference type="InterPro" id="IPR058031">
    <property type="entry name" value="AAA_lid_NorR"/>
</dbReference>
<dbReference type="OrthoDB" id="9771372at2"/>
<dbReference type="PROSITE" id="PS50045">
    <property type="entry name" value="SIGMA54_INTERACT_4"/>
    <property type="match status" value="1"/>
</dbReference>
<dbReference type="GO" id="GO:0006355">
    <property type="term" value="P:regulation of DNA-templated transcription"/>
    <property type="evidence" value="ECO:0007669"/>
    <property type="project" value="InterPro"/>
</dbReference>
<dbReference type="GO" id="GO:0003677">
    <property type="term" value="F:DNA binding"/>
    <property type="evidence" value="ECO:0007669"/>
    <property type="project" value="UniProtKB-KW"/>
</dbReference>
<comment type="caution">
    <text evidence="11">The sequence shown here is derived from an EMBL/GenBank/DDBJ whole genome shotgun (WGS) entry which is preliminary data.</text>
</comment>
<feature type="compositionally biased region" description="Polar residues" evidence="8">
    <location>
        <begin position="128"/>
        <end position="139"/>
    </location>
</feature>
<sequence length="462" mass="52336">MHQLSRASKNIDMTLESLVKILDYSSDEIFVLDSQKRIIYVNSACEKHYGLKKQDVLGRSSVELFEKGYWNPSLAPEVYEKKKPLAIKQTTSLGAELLTTAIPILNDQGEIELVVTTARELQSYHLLQTQETSRSSSGHQGDPGVSDIMTNSENMKRILKFAQKIAATHSTVLIQGESGTGKGVLARYIHEASKRKDKPFLTVNCAAIPADLLESELFGYTAGAFTGANRSGKLGLLEAADTGTLFLDEIGELSLGLQAKLLQVIQEKTFIPVGSHEEKKVDIRIIAATNQDLPEMVKNRQFREDLFYRLNVIDVAMPPLRERREDIIPLTYHFLYKFNRLYEVNKLISQECLDVLTYYSWPGNVRQLENLIERLVVASESMIDVHDLPELLRESIQETVERSSPSSLNEAMEQVRRDMVRKSYQKHKSSRKVANDLKISQTSAVKFIKKYCDDLRDSCDER</sequence>
<keyword evidence="2" id="KW-0058">Aromatic hydrocarbons catabolism</keyword>
<dbReference type="InterPro" id="IPR025944">
    <property type="entry name" value="Sigma_54_int_dom_CS"/>
</dbReference>
<dbReference type="EMBL" id="JWIR02000023">
    <property type="protein sequence ID" value="KKB41336.1"/>
    <property type="molecule type" value="Genomic_DNA"/>
</dbReference>
<dbReference type="NCBIfam" id="TIGR00229">
    <property type="entry name" value="sensory_box"/>
    <property type="match status" value="1"/>
</dbReference>
<dbReference type="PROSITE" id="PS00676">
    <property type="entry name" value="SIGMA54_INTERACT_2"/>
    <property type="match status" value="1"/>
</dbReference>
<evidence type="ECO:0000256" key="2">
    <source>
        <dbReference type="ARBA" id="ARBA00022797"/>
    </source>
</evidence>
<feature type="domain" description="PAS" evidence="10">
    <location>
        <begin position="14"/>
        <end position="62"/>
    </location>
</feature>
<accession>A0A0F5I735</accession>
<evidence type="ECO:0000259" key="9">
    <source>
        <dbReference type="PROSITE" id="PS50045"/>
    </source>
</evidence>
<dbReference type="SUPFAM" id="SSF52540">
    <property type="entry name" value="P-loop containing nucleoside triphosphate hydrolases"/>
    <property type="match status" value="1"/>
</dbReference>
<evidence type="ECO:0000313" key="12">
    <source>
        <dbReference type="Proteomes" id="UP000031563"/>
    </source>
</evidence>
<evidence type="ECO:0000313" key="11">
    <source>
        <dbReference type="EMBL" id="KKB41336.1"/>
    </source>
</evidence>
<dbReference type="RefSeq" id="WP_040047987.1">
    <property type="nucleotide sequence ID" value="NZ_JWIR02000023.1"/>
</dbReference>
<evidence type="ECO:0000256" key="4">
    <source>
        <dbReference type="ARBA" id="ARBA00023015"/>
    </source>
</evidence>
<keyword evidence="3" id="KW-0067">ATP-binding</keyword>
<evidence type="ECO:0000256" key="5">
    <source>
        <dbReference type="ARBA" id="ARBA00023125"/>
    </source>
</evidence>
<proteinExistence type="predicted"/>
<dbReference type="PROSITE" id="PS00688">
    <property type="entry name" value="SIGMA54_INTERACT_3"/>
    <property type="match status" value="1"/>
</dbReference>
<keyword evidence="4" id="KW-0805">Transcription regulation</keyword>
<keyword evidence="1" id="KW-0547">Nucleotide-binding</keyword>
<dbReference type="InterPro" id="IPR002078">
    <property type="entry name" value="Sigma_54_int"/>
</dbReference>
<name>A0A0F5I735_BACTR</name>
<dbReference type="InterPro" id="IPR013656">
    <property type="entry name" value="PAS_4"/>
</dbReference>
<keyword evidence="5" id="KW-0238">DNA-binding</keyword>
<dbReference type="InterPro" id="IPR025662">
    <property type="entry name" value="Sigma_54_int_dom_ATP-bd_1"/>
</dbReference>
<dbReference type="InterPro" id="IPR030828">
    <property type="entry name" value="HTH_TyrR"/>
</dbReference>
<dbReference type="GO" id="GO:0005524">
    <property type="term" value="F:ATP binding"/>
    <property type="evidence" value="ECO:0007669"/>
    <property type="project" value="UniProtKB-KW"/>
</dbReference>
<organism evidence="11 12">
    <name type="scientific">Bacillus thermotolerans</name>
    <name type="common">Quasibacillus thermotolerans</name>
    <dbReference type="NCBI Taxonomy" id="1221996"/>
    <lineage>
        <taxon>Bacteria</taxon>
        <taxon>Bacillati</taxon>
        <taxon>Bacillota</taxon>
        <taxon>Bacilli</taxon>
        <taxon>Bacillales</taxon>
        <taxon>Bacillaceae</taxon>
        <taxon>Bacillus</taxon>
    </lineage>
</organism>
<evidence type="ECO:0000256" key="1">
    <source>
        <dbReference type="ARBA" id="ARBA00022741"/>
    </source>
</evidence>
<protein>
    <recommendedName>
        <fullName evidence="7">HTH-type transcriptional regulatory protein TyrR</fullName>
    </recommendedName>
</protein>
<evidence type="ECO:0000256" key="3">
    <source>
        <dbReference type="ARBA" id="ARBA00022840"/>
    </source>
</evidence>
<dbReference type="PROSITE" id="PS50112">
    <property type="entry name" value="PAS"/>
    <property type="match status" value="1"/>
</dbReference>
<dbReference type="Gene3D" id="3.30.450.20">
    <property type="entry name" value="PAS domain"/>
    <property type="match status" value="1"/>
</dbReference>
<dbReference type="Gene3D" id="3.40.50.300">
    <property type="entry name" value="P-loop containing nucleotide triphosphate hydrolases"/>
    <property type="match status" value="1"/>
</dbReference>
<keyword evidence="12" id="KW-1185">Reference proteome</keyword>
<dbReference type="AlphaFoldDB" id="A0A0F5I735"/>
<dbReference type="InterPro" id="IPR025943">
    <property type="entry name" value="Sigma_54_int_dom_ATP-bd_2"/>
</dbReference>
<dbReference type="STRING" id="1221996.QY95_00816"/>
<dbReference type="CDD" id="cd00009">
    <property type="entry name" value="AAA"/>
    <property type="match status" value="1"/>
</dbReference>
<dbReference type="SMART" id="SM00382">
    <property type="entry name" value="AAA"/>
    <property type="match status" value="1"/>
</dbReference>
<dbReference type="SUPFAM" id="SSF55785">
    <property type="entry name" value="PYP-like sensor domain (PAS domain)"/>
    <property type="match status" value="1"/>
</dbReference>
<evidence type="ECO:0000256" key="8">
    <source>
        <dbReference type="SAM" id="MobiDB-lite"/>
    </source>
</evidence>
<dbReference type="InterPro" id="IPR027417">
    <property type="entry name" value="P-loop_NTPase"/>
</dbReference>
<dbReference type="FunFam" id="3.40.50.300:FF:000006">
    <property type="entry name" value="DNA-binding transcriptional regulator NtrC"/>
    <property type="match status" value="1"/>
</dbReference>
<evidence type="ECO:0000256" key="7">
    <source>
        <dbReference type="ARBA" id="ARBA00029500"/>
    </source>
</evidence>
<dbReference type="Gene3D" id="1.10.8.60">
    <property type="match status" value="1"/>
</dbReference>
<dbReference type="InterPro" id="IPR000014">
    <property type="entry name" value="PAS"/>
</dbReference>
<feature type="domain" description="Sigma-54 factor interaction" evidence="9">
    <location>
        <begin position="148"/>
        <end position="377"/>
    </location>
</feature>
<dbReference type="InterPro" id="IPR003593">
    <property type="entry name" value="AAA+_ATPase"/>
</dbReference>
<dbReference type="PROSITE" id="PS00675">
    <property type="entry name" value="SIGMA54_INTERACT_1"/>
    <property type="match status" value="1"/>
</dbReference>